<keyword evidence="3" id="KW-1185">Reference proteome</keyword>
<keyword evidence="1" id="KW-1133">Transmembrane helix</keyword>
<protein>
    <submittedName>
        <fullName evidence="2">Uncharacterized protein</fullName>
    </submittedName>
</protein>
<dbReference type="AlphaFoldDB" id="A0A9X4LJ00"/>
<reference evidence="2" key="1">
    <citation type="submission" date="2019-02" db="EMBL/GenBank/DDBJ databases">
        <title>Draft genome of the type strain Pelomonas aquatica CCUG 52575T.</title>
        <authorList>
            <person name="Gomila M."/>
            <person name="Lalucat J."/>
        </authorList>
    </citation>
    <scope>NUCLEOTIDE SEQUENCE</scope>
    <source>
        <strain evidence="2">CCUG 52575</strain>
    </source>
</reference>
<keyword evidence="1" id="KW-0472">Membrane</keyword>
<proteinExistence type="predicted"/>
<accession>A0A9X4LJ00</accession>
<keyword evidence="1" id="KW-0812">Transmembrane</keyword>
<gene>
    <name evidence="2" type="ORF">EXJ73_13820</name>
</gene>
<feature type="transmembrane region" description="Helical" evidence="1">
    <location>
        <begin position="101"/>
        <end position="125"/>
    </location>
</feature>
<name>A0A9X4LJ00_9BURK</name>
<dbReference type="EMBL" id="SGUG01000019">
    <property type="protein sequence ID" value="MDG0863544.1"/>
    <property type="molecule type" value="Genomic_DNA"/>
</dbReference>
<organism evidence="2 3">
    <name type="scientific">Pelomonas aquatica</name>
    <dbReference type="NCBI Taxonomy" id="431058"/>
    <lineage>
        <taxon>Bacteria</taxon>
        <taxon>Pseudomonadati</taxon>
        <taxon>Pseudomonadota</taxon>
        <taxon>Betaproteobacteria</taxon>
        <taxon>Burkholderiales</taxon>
        <taxon>Sphaerotilaceae</taxon>
        <taxon>Roseateles</taxon>
    </lineage>
</organism>
<evidence type="ECO:0000313" key="3">
    <source>
        <dbReference type="Proteomes" id="UP001152766"/>
    </source>
</evidence>
<evidence type="ECO:0000313" key="2">
    <source>
        <dbReference type="EMBL" id="MDG0863544.1"/>
    </source>
</evidence>
<evidence type="ECO:0000256" key="1">
    <source>
        <dbReference type="SAM" id="Phobius"/>
    </source>
</evidence>
<comment type="caution">
    <text evidence="2">The sequence shown here is derived from an EMBL/GenBank/DDBJ whole genome shotgun (WGS) entry which is preliminary data.</text>
</comment>
<dbReference type="RefSeq" id="WP_268153352.1">
    <property type="nucleotide sequence ID" value="NZ_JAPPUW010000021.1"/>
</dbReference>
<sequence>MKQSVLAFAAAPFFGTLFATPVISALFGDFRSWGLYCFFGMFLAYAAALLFGAPLYLVIRRLVKNIRLWHAALGGMVCSLPVIAIWLYPFESLYFQRSWQINLALALGTGLTSGAFFWAILWAPLKAPDRSIASKTN</sequence>
<feature type="transmembrane region" description="Helical" evidence="1">
    <location>
        <begin position="71"/>
        <end position="89"/>
    </location>
</feature>
<feature type="transmembrane region" description="Helical" evidence="1">
    <location>
        <begin position="35"/>
        <end position="59"/>
    </location>
</feature>
<dbReference type="Proteomes" id="UP001152766">
    <property type="component" value="Unassembled WGS sequence"/>
</dbReference>